<dbReference type="Proteomes" id="UP001443914">
    <property type="component" value="Unassembled WGS sequence"/>
</dbReference>
<evidence type="ECO:0000313" key="2">
    <source>
        <dbReference type="EMBL" id="KAK9732535.1"/>
    </source>
</evidence>
<sequence>MVALKYMSSSSVFKLTDFPQNIRTNKPFTLCILIITLPFLHTFYRFTLTKSSPVSEENPQTPSSKSEENPRMAMSDSENSQQNPVSDDGNSSEENSSYEDAISAYDDDGDDNDDDNYSSCFSSPSVTSPETKPFANMLAAPALEITPSLSSSSEDRGRLKYRFSTLSAGCRCRHGRDHQIL</sequence>
<name>A0AAW1LFN1_SAPOF</name>
<proteinExistence type="predicted"/>
<feature type="compositionally biased region" description="Low complexity" evidence="1">
    <location>
        <begin position="118"/>
        <end position="128"/>
    </location>
</feature>
<evidence type="ECO:0000313" key="3">
    <source>
        <dbReference type="Proteomes" id="UP001443914"/>
    </source>
</evidence>
<feature type="region of interest" description="Disordered" evidence="1">
    <location>
        <begin position="51"/>
        <end position="133"/>
    </location>
</feature>
<feature type="compositionally biased region" description="Polar residues" evidence="1">
    <location>
        <begin position="76"/>
        <end position="85"/>
    </location>
</feature>
<protein>
    <submittedName>
        <fullName evidence="2">Uncharacterized protein</fullName>
    </submittedName>
</protein>
<feature type="compositionally biased region" description="Low complexity" evidence="1">
    <location>
        <begin position="86"/>
        <end position="100"/>
    </location>
</feature>
<feature type="compositionally biased region" description="Polar residues" evidence="1">
    <location>
        <begin position="51"/>
        <end position="64"/>
    </location>
</feature>
<feature type="compositionally biased region" description="Acidic residues" evidence="1">
    <location>
        <begin position="105"/>
        <end position="116"/>
    </location>
</feature>
<dbReference type="EMBL" id="JBDFQZ010000004">
    <property type="protein sequence ID" value="KAK9732535.1"/>
    <property type="molecule type" value="Genomic_DNA"/>
</dbReference>
<dbReference type="AlphaFoldDB" id="A0AAW1LFN1"/>
<keyword evidence="3" id="KW-1185">Reference proteome</keyword>
<evidence type="ECO:0000256" key="1">
    <source>
        <dbReference type="SAM" id="MobiDB-lite"/>
    </source>
</evidence>
<organism evidence="2 3">
    <name type="scientific">Saponaria officinalis</name>
    <name type="common">Common soapwort</name>
    <name type="synonym">Lychnis saponaria</name>
    <dbReference type="NCBI Taxonomy" id="3572"/>
    <lineage>
        <taxon>Eukaryota</taxon>
        <taxon>Viridiplantae</taxon>
        <taxon>Streptophyta</taxon>
        <taxon>Embryophyta</taxon>
        <taxon>Tracheophyta</taxon>
        <taxon>Spermatophyta</taxon>
        <taxon>Magnoliopsida</taxon>
        <taxon>eudicotyledons</taxon>
        <taxon>Gunneridae</taxon>
        <taxon>Pentapetalae</taxon>
        <taxon>Caryophyllales</taxon>
        <taxon>Caryophyllaceae</taxon>
        <taxon>Caryophylleae</taxon>
        <taxon>Saponaria</taxon>
    </lineage>
</organism>
<reference evidence="2" key="1">
    <citation type="submission" date="2024-03" db="EMBL/GenBank/DDBJ databases">
        <title>WGS assembly of Saponaria officinalis var. Norfolk2.</title>
        <authorList>
            <person name="Jenkins J."/>
            <person name="Shu S."/>
            <person name="Grimwood J."/>
            <person name="Barry K."/>
            <person name="Goodstein D."/>
            <person name="Schmutz J."/>
            <person name="Leebens-Mack J."/>
            <person name="Osbourn A."/>
        </authorList>
    </citation>
    <scope>NUCLEOTIDE SEQUENCE [LARGE SCALE GENOMIC DNA]</scope>
    <source>
        <strain evidence="2">JIC</strain>
    </source>
</reference>
<accession>A0AAW1LFN1</accession>
<comment type="caution">
    <text evidence="2">The sequence shown here is derived from an EMBL/GenBank/DDBJ whole genome shotgun (WGS) entry which is preliminary data.</text>
</comment>
<gene>
    <name evidence="2" type="ORF">RND81_04G005500</name>
</gene>